<dbReference type="InterPro" id="IPR013083">
    <property type="entry name" value="Znf_RING/FYVE/PHD"/>
</dbReference>
<dbReference type="KEGG" id="smo:SELMODRAFT_427977"/>
<dbReference type="AlphaFoldDB" id="D8T1B1"/>
<reference evidence="6 7" key="1">
    <citation type="journal article" date="2011" name="Science">
        <title>The Selaginella genome identifies genetic changes associated with the evolution of vascular plants.</title>
        <authorList>
            <person name="Banks J.A."/>
            <person name="Nishiyama T."/>
            <person name="Hasebe M."/>
            <person name="Bowman J.L."/>
            <person name="Gribskov M."/>
            <person name="dePamphilis C."/>
            <person name="Albert V.A."/>
            <person name="Aono N."/>
            <person name="Aoyama T."/>
            <person name="Ambrose B.A."/>
            <person name="Ashton N.W."/>
            <person name="Axtell M.J."/>
            <person name="Barker E."/>
            <person name="Barker M.S."/>
            <person name="Bennetzen J.L."/>
            <person name="Bonawitz N.D."/>
            <person name="Chapple C."/>
            <person name="Cheng C."/>
            <person name="Correa L.G."/>
            <person name="Dacre M."/>
            <person name="DeBarry J."/>
            <person name="Dreyer I."/>
            <person name="Elias M."/>
            <person name="Engstrom E.M."/>
            <person name="Estelle M."/>
            <person name="Feng L."/>
            <person name="Finet C."/>
            <person name="Floyd S.K."/>
            <person name="Frommer W.B."/>
            <person name="Fujita T."/>
            <person name="Gramzow L."/>
            <person name="Gutensohn M."/>
            <person name="Harholt J."/>
            <person name="Hattori M."/>
            <person name="Heyl A."/>
            <person name="Hirai T."/>
            <person name="Hiwatashi Y."/>
            <person name="Ishikawa M."/>
            <person name="Iwata M."/>
            <person name="Karol K.G."/>
            <person name="Koehler B."/>
            <person name="Kolukisaoglu U."/>
            <person name="Kubo M."/>
            <person name="Kurata T."/>
            <person name="Lalonde S."/>
            <person name="Li K."/>
            <person name="Li Y."/>
            <person name="Litt A."/>
            <person name="Lyons E."/>
            <person name="Manning G."/>
            <person name="Maruyama T."/>
            <person name="Michael T.P."/>
            <person name="Mikami K."/>
            <person name="Miyazaki S."/>
            <person name="Morinaga S."/>
            <person name="Murata T."/>
            <person name="Mueller-Roeber B."/>
            <person name="Nelson D.R."/>
            <person name="Obara M."/>
            <person name="Oguri Y."/>
            <person name="Olmstead R.G."/>
            <person name="Onodera N."/>
            <person name="Petersen B.L."/>
            <person name="Pils B."/>
            <person name="Prigge M."/>
            <person name="Rensing S.A."/>
            <person name="Riano-Pachon D.M."/>
            <person name="Roberts A.W."/>
            <person name="Sato Y."/>
            <person name="Scheller H.V."/>
            <person name="Schulz B."/>
            <person name="Schulz C."/>
            <person name="Shakirov E.V."/>
            <person name="Shibagaki N."/>
            <person name="Shinohara N."/>
            <person name="Shippen D.E."/>
            <person name="Soerensen I."/>
            <person name="Sotooka R."/>
            <person name="Sugimoto N."/>
            <person name="Sugita M."/>
            <person name="Sumikawa N."/>
            <person name="Tanurdzic M."/>
            <person name="Theissen G."/>
            <person name="Ulvskov P."/>
            <person name="Wakazuki S."/>
            <person name="Weng J.K."/>
            <person name="Willats W.W."/>
            <person name="Wipf D."/>
            <person name="Wolf P.G."/>
            <person name="Yang L."/>
            <person name="Zimmer A.D."/>
            <person name="Zhu Q."/>
            <person name="Mitros T."/>
            <person name="Hellsten U."/>
            <person name="Loque D."/>
            <person name="Otillar R."/>
            <person name="Salamov A."/>
            <person name="Schmutz J."/>
            <person name="Shapiro H."/>
            <person name="Lindquist E."/>
            <person name="Lucas S."/>
            <person name="Rokhsar D."/>
            <person name="Grigoriev I.V."/>
        </authorList>
    </citation>
    <scope>NUCLEOTIDE SEQUENCE [LARGE SCALE GENOMIC DNA]</scope>
</reference>
<dbReference type="Gene3D" id="3.30.40.10">
    <property type="entry name" value="Zinc/RING finger domain, C3HC4 (zinc finger)"/>
    <property type="match status" value="1"/>
</dbReference>
<evidence type="ECO:0000256" key="3">
    <source>
        <dbReference type="ARBA" id="ARBA00022833"/>
    </source>
</evidence>
<feature type="domain" description="Zinc finger RING-type eukaryotic" evidence="5">
    <location>
        <begin position="31"/>
        <end position="60"/>
    </location>
</feature>
<feature type="coiled-coil region" evidence="4">
    <location>
        <begin position="57"/>
        <end position="140"/>
    </location>
</feature>
<sequence length="142" mass="16340">MADSDAPWPLLFHDAPAIACSLAAEIESNICPIFFELMKSPTYSPILLYPCGHTFCAKKLARDIADAQRKVVQLESREQETKVRLEKVNLEYHRVLSEMRENQDNLATLQKYQDEETAKVNLIQETLKNLKEKKSEKTEIFP</sequence>
<keyword evidence="3" id="KW-0862">Zinc</keyword>
<organism evidence="7">
    <name type="scientific">Selaginella moellendorffii</name>
    <name type="common">Spikemoss</name>
    <dbReference type="NCBI Taxonomy" id="88036"/>
    <lineage>
        <taxon>Eukaryota</taxon>
        <taxon>Viridiplantae</taxon>
        <taxon>Streptophyta</taxon>
        <taxon>Embryophyta</taxon>
        <taxon>Tracheophyta</taxon>
        <taxon>Lycopodiopsida</taxon>
        <taxon>Selaginellales</taxon>
        <taxon>Selaginellaceae</taxon>
        <taxon>Selaginella</taxon>
    </lineage>
</organism>
<dbReference type="InterPro" id="IPR027370">
    <property type="entry name" value="Znf-RING_euk"/>
</dbReference>
<evidence type="ECO:0000256" key="2">
    <source>
        <dbReference type="ARBA" id="ARBA00022771"/>
    </source>
</evidence>
<gene>
    <name evidence="6" type="ORF">SELMODRAFT_427977</name>
</gene>
<dbReference type="SUPFAM" id="SSF57850">
    <property type="entry name" value="RING/U-box"/>
    <property type="match status" value="1"/>
</dbReference>
<evidence type="ECO:0000256" key="4">
    <source>
        <dbReference type="SAM" id="Coils"/>
    </source>
</evidence>
<dbReference type="STRING" id="88036.D8T1B1"/>
<evidence type="ECO:0000259" key="5">
    <source>
        <dbReference type="Pfam" id="PF13445"/>
    </source>
</evidence>
<dbReference type="HOGENOM" id="CLU_1819197_0_0_1"/>
<dbReference type="Proteomes" id="UP000001514">
    <property type="component" value="Unassembled WGS sequence"/>
</dbReference>
<dbReference type="Pfam" id="PF13445">
    <property type="entry name" value="zf-RING_UBOX"/>
    <property type="match status" value="1"/>
</dbReference>
<evidence type="ECO:0000256" key="1">
    <source>
        <dbReference type="ARBA" id="ARBA00022723"/>
    </source>
</evidence>
<keyword evidence="1" id="KW-0479">Metal-binding</keyword>
<keyword evidence="2" id="KW-0863">Zinc-finger</keyword>
<dbReference type="GO" id="GO:0008270">
    <property type="term" value="F:zinc ion binding"/>
    <property type="evidence" value="ECO:0007669"/>
    <property type="project" value="UniProtKB-KW"/>
</dbReference>
<keyword evidence="4" id="KW-0175">Coiled coil</keyword>
<name>D8T1B1_SELML</name>
<protein>
    <recommendedName>
        <fullName evidence="5">Zinc finger RING-type eukaryotic domain-containing protein</fullName>
    </recommendedName>
</protein>
<dbReference type="InParanoid" id="D8T1B1"/>
<keyword evidence="7" id="KW-1185">Reference proteome</keyword>
<evidence type="ECO:0000313" key="6">
    <source>
        <dbReference type="EMBL" id="EFJ09515.1"/>
    </source>
</evidence>
<accession>D8T1B1</accession>
<evidence type="ECO:0000313" key="7">
    <source>
        <dbReference type="Proteomes" id="UP000001514"/>
    </source>
</evidence>
<dbReference type="Gramene" id="EFJ09515">
    <property type="protein sequence ID" value="EFJ09515"/>
    <property type="gene ID" value="SELMODRAFT_427977"/>
</dbReference>
<proteinExistence type="predicted"/>
<dbReference type="EMBL" id="GL377662">
    <property type="protein sequence ID" value="EFJ09515.1"/>
    <property type="molecule type" value="Genomic_DNA"/>
</dbReference>